<accession>A0A653DI45</accession>
<feature type="transmembrane region" description="Helical" evidence="6">
    <location>
        <begin position="7"/>
        <end position="28"/>
    </location>
</feature>
<dbReference type="InterPro" id="IPR003377">
    <property type="entry name" value="Cornichon"/>
</dbReference>
<keyword evidence="5 6" id="KW-0472">Membrane</keyword>
<comment type="similarity">
    <text evidence="2">Belongs to the cornichon family.</text>
</comment>
<keyword evidence="3 6" id="KW-0812">Transmembrane</keyword>
<evidence type="ECO:0000256" key="2">
    <source>
        <dbReference type="ARBA" id="ARBA00010095"/>
    </source>
</evidence>
<sequence length="157" mass="18130">MFLSDSLLFSFCLAGTGALLFLLIYFIITLSDLECDYLNAQECCSRLNVWVHPRIYAHVFLNVLLLIHGHWILVLFNLPMTIWLALEIASVPKSNLGVHDPTEIYNKGQLKLHMKNCMIRFGYYLIFFFAYLYCMISSLLEGDPINRKDEGKIIDSI</sequence>
<dbReference type="GO" id="GO:0016192">
    <property type="term" value="P:vesicle-mediated transport"/>
    <property type="evidence" value="ECO:0007669"/>
    <property type="project" value="InterPro"/>
</dbReference>
<evidence type="ECO:0000256" key="6">
    <source>
        <dbReference type="SAM" id="Phobius"/>
    </source>
</evidence>
<evidence type="ECO:0008006" key="9">
    <source>
        <dbReference type="Google" id="ProtNLM"/>
    </source>
</evidence>
<protein>
    <recommendedName>
        <fullName evidence="9">Cornichon</fullName>
    </recommendedName>
</protein>
<dbReference type="GO" id="GO:0016020">
    <property type="term" value="C:membrane"/>
    <property type="evidence" value="ECO:0007669"/>
    <property type="project" value="UniProtKB-SubCell"/>
</dbReference>
<keyword evidence="8" id="KW-1185">Reference proteome</keyword>
<reference evidence="7 8" key="1">
    <citation type="submission" date="2019-01" db="EMBL/GenBank/DDBJ databases">
        <authorList>
            <person name="Sayadi A."/>
        </authorList>
    </citation>
    <scope>NUCLEOTIDE SEQUENCE [LARGE SCALE GENOMIC DNA]</scope>
</reference>
<dbReference type="PANTHER" id="PTHR12290">
    <property type="entry name" value="CORNICHON-RELATED"/>
    <property type="match status" value="1"/>
</dbReference>
<comment type="subcellular location">
    <subcellularLocation>
        <location evidence="1">Membrane</location>
        <topology evidence="1">Multi-pass membrane protein</topology>
    </subcellularLocation>
</comment>
<name>A0A653DI45_CALMS</name>
<dbReference type="EMBL" id="CAACVG010012204">
    <property type="protein sequence ID" value="VEN59891.1"/>
    <property type="molecule type" value="Genomic_DNA"/>
</dbReference>
<dbReference type="Pfam" id="PF03311">
    <property type="entry name" value="Cornichon"/>
    <property type="match status" value="1"/>
</dbReference>
<evidence type="ECO:0000256" key="5">
    <source>
        <dbReference type="ARBA" id="ARBA00023136"/>
    </source>
</evidence>
<gene>
    <name evidence="7" type="ORF">CALMAC_LOCUS17746</name>
</gene>
<feature type="transmembrane region" description="Helical" evidence="6">
    <location>
        <begin position="121"/>
        <end position="140"/>
    </location>
</feature>
<evidence type="ECO:0000313" key="8">
    <source>
        <dbReference type="Proteomes" id="UP000410492"/>
    </source>
</evidence>
<evidence type="ECO:0000256" key="3">
    <source>
        <dbReference type="ARBA" id="ARBA00022692"/>
    </source>
</evidence>
<dbReference type="OrthoDB" id="8775810at2759"/>
<dbReference type="AlphaFoldDB" id="A0A653DI45"/>
<evidence type="ECO:0000256" key="1">
    <source>
        <dbReference type="ARBA" id="ARBA00004141"/>
    </source>
</evidence>
<dbReference type="SMART" id="SM01398">
    <property type="entry name" value="Cornichon"/>
    <property type="match status" value="1"/>
</dbReference>
<dbReference type="Proteomes" id="UP000410492">
    <property type="component" value="Unassembled WGS sequence"/>
</dbReference>
<evidence type="ECO:0000313" key="7">
    <source>
        <dbReference type="EMBL" id="VEN59891.1"/>
    </source>
</evidence>
<proteinExistence type="inferred from homology"/>
<organism evidence="7 8">
    <name type="scientific">Callosobruchus maculatus</name>
    <name type="common">Southern cowpea weevil</name>
    <name type="synonym">Pulse bruchid</name>
    <dbReference type="NCBI Taxonomy" id="64391"/>
    <lineage>
        <taxon>Eukaryota</taxon>
        <taxon>Metazoa</taxon>
        <taxon>Ecdysozoa</taxon>
        <taxon>Arthropoda</taxon>
        <taxon>Hexapoda</taxon>
        <taxon>Insecta</taxon>
        <taxon>Pterygota</taxon>
        <taxon>Neoptera</taxon>
        <taxon>Endopterygota</taxon>
        <taxon>Coleoptera</taxon>
        <taxon>Polyphaga</taxon>
        <taxon>Cucujiformia</taxon>
        <taxon>Chrysomeloidea</taxon>
        <taxon>Chrysomelidae</taxon>
        <taxon>Bruchinae</taxon>
        <taxon>Bruchini</taxon>
        <taxon>Callosobruchus</taxon>
    </lineage>
</organism>
<keyword evidence="4 6" id="KW-1133">Transmembrane helix</keyword>
<evidence type="ECO:0000256" key="4">
    <source>
        <dbReference type="ARBA" id="ARBA00022989"/>
    </source>
</evidence>
<feature type="transmembrane region" description="Helical" evidence="6">
    <location>
        <begin position="55"/>
        <end position="76"/>
    </location>
</feature>